<evidence type="ECO:0000313" key="3">
    <source>
        <dbReference type="Proteomes" id="UP000636709"/>
    </source>
</evidence>
<evidence type="ECO:0000313" key="2">
    <source>
        <dbReference type="EMBL" id="KAF8643441.1"/>
    </source>
</evidence>
<protein>
    <submittedName>
        <fullName evidence="2">Uncharacterized protein</fullName>
    </submittedName>
</protein>
<comment type="caution">
    <text evidence="2">The sequence shown here is derived from an EMBL/GenBank/DDBJ whole genome shotgun (WGS) entry which is preliminary data.</text>
</comment>
<feature type="region of interest" description="Disordered" evidence="1">
    <location>
        <begin position="1"/>
        <end position="91"/>
    </location>
</feature>
<organism evidence="2 3">
    <name type="scientific">Digitaria exilis</name>
    <dbReference type="NCBI Taxonomy" id="1010633"/>
    <lineage>
        <taxon>Eukaryota</taxon>
        <taxon>Viridiplantae</taxon>
        <taxon>Streptophyta</taxon>
        <taxon>Embryophyta</taxon>
        <taxon>Tracheophyta</taxon>
        <taxon>Spermatophyta</taxon>
        <taxon>Magnoliopsida</taxon>
        <taxon>Liliopsida</taxon>
        <taxon>Poales</taxon>
        <taxon>Poaceae</taxon>
        <taxon>PACMAD clade</taxon>
        <taxon>Panicoideae</taxon>
        <taxon>Panicodae</taxon>
        <taxon>Paniceae</taxon>
        <taxon>Anthephorinae</taxon>
        <taxon>Digitaria</taxon>
    </lineage>
</organism>
<evidence type="ECO:0000256" key="1">
    <source>
        <dbReference type="SAM" id="MobiDB-lite"/>
    </source>
</evidence>
<reference evidence="2" key="1">
    <citation type="submission" date="2020-07" db="EMBL/GenBank/DDBJ databases">
        <title>Genome sequence and genetic diversity analysis of an under-domesticated orphan crop, white fonio (Digitaria exilis).</title>
        <authorList>
            <person name="Bennetzen J.L."/>
            <person name="Chen S."/>
            <person name="Ma X."/>
            <person name="Wang X."/>
            <person name="Yssel A.E.J."/>
            <person name="Chaluvadi S.R."/>
            <person name="Johnson M."/>
            <person name="Gangashetty P."/>
            <person name="Hamidou F."/>
            <person name="Sanogo M.D."/>
            <person name="Zwaenepoel A."/>
            <person name="Wallace J."/>
            <person name="Van De Peer Y."/>
            <person name="Van Deynze A."/>
        </authorList>
    </citation>
    <scope>NUCLEOTIDE SEQUENCE</scope>
    <source>
        <tissue evidence="2">Leaves</tissue>
    </source>
</reference>
<dbReference type="EMBL" id="JACEFO010003186">
    <property type="protein sequence ID" value="KAF8643441.1"/>
    <property type="molecule type" value="Genomic_DNA"/>
</dbReference>
<dbReference type="AlphaFoldDB" id="A0A834ZWH7"/>
<keyword evidence="3" id="KW-1185">Reference proteome</keyword>
<name>A0A834ZWH7_9POAL</name>
<feature type="compositionally biased region" description="Low complexity" evidence="1">
    <location>
        <begin position="29"/>
        <end position="67"/>
    </location>
</feature>
<proteinExistence type="predicted"/>
<sequence length="158" mass="16817">MPRGGVPRLRRRTSSQKMPSWRSSPASPRGRSTDSSASRSAGATSSPTPSTASGSPRPSKASSSATKPDADRIAASADRTTPCATPPPSNGLQCPAPAVLLIPLQKQTPIWPLIRPCRHTSAWSISHRKISLVRLRCVSTRLRLGCGVTWQANRVDGE</sequence>
<accession>A0A834ZWH7</accession>
<feature type="compositionally biased region" description="Polar residues" evidence="1">
    <location>
        <begin position="15"/>
        <end position="26"/>
    </location>
</feature>
<dbReference type="Proteomes" id="UP000636709">
    <property type="component" value="Unassembled WGS sequence"/>
</dbReference>
<gene>
    <name evidence="2" type="ORF">HU200_066872</name>
</gene>